<dbReference type="AlphaFoldDB" id="A0A370TEW9"/>
<dbReference type="RefSeq" id="XP_031866731.1">
    <property type="nucleotide sequence ID" value="XM_032017300.1"/>
</dbReference>
<proteinExistence type="predicted"/>
<accession>A0A370TEW9</accession>
<evidence type="ECO:0000313" key="4">
    <source>
        <dbReference type="Proteomes" id="UP000254866"/>
    </source>
</evidence>
<dbReference type="Proteomes" id="UP000254866">
    <property type="component" value="Unassembled WGS sequence"/>
</dbReference>
<gene>
    <name evidence="3" type="ORF">BP5553_08677</name>
</gene>
<reference evidence="3 4" key="1">
    <citation type="journal article" date="2018" name="IMA Fungus">
        <title>IMA Genome-F 9: Draft genome sequence of Annulohypoxylon stygium, Aspergillus mulundensis, Berkeleyomyces basicola (syn. Thielaviopsis basicola), Ceratocystis smalleyi, two Cercospora beticola strains, Coleophoma cylindrospora, Fusarium fracticaudum, Phialophora cf. hyalina, and Morchella septimelata.</title>
        <authorList>
            <person name="Wingfield B.D."/>
            <person name="Bills G.F."/>
            <person name="Dong Y."/>
            <person name="Huang W."/>
            <person name="Nel W.J."/>
            <person name="Swalarsk-Parry B.S."/>
            <person name="Vaghefi N."/>
            <person name="Wilken P.M."/>
            <person name="An Z."/>
            <person name="de Beer Z.W."/>
            <person name="De Vos L."/>
            <person name="Chen L."/>
            <person name="Duong T.A."/>
            <person name="Gao Y."/>
            <person name="Hammerbacher A."/>
            <person name="Kikkert J.R."/>
            <person name="Li Y."/>
            <person name="Li H."/>
            <person name="Li K."/>
            <person name="Li Q."/>
            <person name="Liu X."/>
            <person name="Ma X."/>
            <person name="Naidoo K."/>
            <person name="Pethybridge S.J."/>
            <person name="Sun J."/>
            <person name="Steenkamp E.T."/>
            <person name="van der Nest M.A."/>
            <person name="van Wyk S."/>
            <person name="Wingfield M.J."/>
            <person name="Xiong C."/>
            <person name="Yue Q."/>
            <person name="Zhang X."/>
        </authorList>
    </citation>
    <scope>NUCLEOTIDE SEQUENCE [LARGE SCALE GENOMIC DNA]</scope>
    <source>
        <strain evidence="3 4">BP 5553</strain>
    </source>
</reference>
<evidence type="ECO:0000256" key="1">
    <source>
        <dbReference type="SAM" id="Phobius"/>
    </source>
</evidence>
<dbReference type="InterPro" id="IPR043729">
    <property type="entry name" value="DUF5672"/>
</dbReference>
<evidence type="ECO:0000313" key="3">
    <source>
        <dbReference type="EMBL" id="RDL33238.1"/>
    </source>
</evidence>
<dbReference type="OrthoDB" id="10025998at2759"/>
<dbReference type="GeneID" id="43601526"/>
<dbReference type="Pfam" id="PF18922">
    <property type="entry name" value="DUF5672"/>
    <property type="match status" value="1"/>
</dbReference>
<dbReference type="STRING" id="2656787.A0A370TEW9"/>
<keyword evidence="1" id="KW-0812">Transmembrane</keyword>
<dbReference type="EMBL" id="NPIC01000009">
    <property type="protein sequence ID" value="RDL33238.1"/>
    <property type="molecule type" value="Genomic_DNA"/>
</dbReference>
<name>A0A370TEW9_9HELO</name>
<keyword evidence="4" id="KW-1185">Reference proteome</keyword>
<organism evidence="3 4">
    <name type="scientific">Venustampulla echinocandica</name>
    <dbReference type="NCBI Taxonomy" id="2656787"/>
    <lineage>
        <taxon>Eukaryota</taxon>
        <taxon>Fungi</taxon>
        <taxon>Dikarya</taxon>
        <taxon>Ascomycota</taxon>
        <taxon>Pezizomycotina</taxon>
        <taxon>Leotiomycetes</taxon>
        <taxon>Helotiales</taxon>
        <taxon>Pleuroascaceae</taxon>
        <taxon>Venustampulla</taxon>
    </lineage>
</organism>
<feature type="domain" description="DUF5672" evidence="2">
    <location>
        <begin position="109"/>
        <end position="286"/>
    </location>
</feature>
<feature type="transmembrane region" description="Helical" evidence="1">
    <location>
        <begin position="14"/>
        <end position="35"/>
    </location>
</feature>
<keyword evidence="1" id="KW-1133">Transmembrane helix</keyword>
<sequence length="317" mass="35792">MNSTKQHGMHSRTLYRVLFATLVFIAIAFTFIFLIPSRNSYNILPSFRKPSIGSKVAVIFDNRADSRLVPVILHFSSILGPDWPILLFTTSTFGTASKTFQRKIKDGFIQLRDLSSAVGFEKHTDVSAFMTTPWLWEQLAPAKHVLFFQLDSILCSNSPFEINDYLQYDIVGAPIQDLAGWGLGFNGGLSLRNLDKTMQIVRNNNWAAEVKDSKERGLDGVPILPTGTNDINAIFPGHGNSPRIQYEDQWFFKKFMELPGAILPPLNVSKTFSVESIPYDTPFGYHKPSYITPEQRKHLDEYCPEYTLATSQTIIDA</sequence>
<protein>
    <recommendedName>
        <fullName evidence="2">DUF5672 domain-containing protein</fullName>
    </recommendedName>
</protein>
<comment type="caution">
    <text evidence="3">The sequence shown here is derived from an EMBL/GenBank/DDBJ whole genome shotgun (WGS) entry which is preliminary data.</text>
</comment>
<keyword evidence="1" id="KW-0472">Membrane</keyword>
<evidence type="ECO:0000259" key="2">
    <source>
        <dbReference type="Pfam" id="PF18922"/>
    </source>
</evidence>